<evidence type="ECO:0000256" key="2">
    <source>
        <dbReference type="ARBA" id="ARBA00022679"/>
    </source>
</evidence>
<dbReference type="GO" id="GO:0032259">
    <property type="term" value="P:methylation"/>
    <property type="evidence" value="ECO:0007669"/>
    <property type="project" value="UniProtKB-KW"/>
</dbReference>
<dbReference type="Pfam" id="PF05175">
    <property type="entry name" value="MTS"/>
    <property type="match status" value="1"/>
</dbReference>
<name>A0A849L3N2_9RHOB</name>
<gene>
    <name evidence="5 9" type="primary">prmC</name>
    <name evidence="9" type="ORF">HMH01_10220</name>
</gene>
<evidence type="ECO:0000256" key="1">
    <source>
        <dbReference type="ARBA" id="ARBA00022603"/>
    </source>
</evidence>
<dbReference type="NCBIfam" id="TIGR00536">
    <property type="entry name" value="hemK_fam"/>
    <property type="match status" value="1"/>
</dbReference>
<dbReference type="HAMAP" id="MF_02126">
    <property type="entry name" value="RF_methyltr_PrmC"/>
    <property type="match status" value="1"/>
</dbReference>
<feature type="region of interest" description="Disordered" evidence="6">
    <location>
        <begin position="1"/>
        <end position="21"/>
    </location>
</feature>
<keyword evidence="3 5" id="KW-0949">S-adenosyl-L-methionine</keyword>
<protein>
    <recommendedName>
        <fullName evidence="5">Release factor glutamine methyltransferase</fullName>
        <shortName evidence="5">RF MTase</shortName>
        <ecNumber evidence="5">2.1.1.297</ecNumber>
    </recommendedName>
    <alternativeName>
        <fullName evidence="5">N5-glutamine methyltransferase PrmC</fullName>
    </alternativeName>
    <alternativeName>
        <fullName evidence="5">Protein-(glutamine-N5) MTase PrmC</fullName>
    </alternativeName>
    <alternativeName>
        <fullName evidence="5">Protein-glutamine N-methyltransferase PrmC</fullName>
    </alternativeName>
</protein>
<dbReference type="EC" id="2.1.1.297" evidence="5"/>
<dbReference type="AlphaFoldDB" id="A0A849L3N2"/>
<feature type="domain" description="Methyltransferase small" evidence="7">
    <location>
        <begin position="114"/>
        <end position="197"/>
    </location>
</feature>
<accession>A0A849L3N2</accession>
<evidence type="ECO:0000313" key="9">
    <source>
        <dbReference type="EMBL" id="NNU80812.1"/>
    </source>
</evidence>
<feature type="binding site" evidence="5">
    <location>
        <position position="179"/>
    </location>
    <ligand>
        <name>S-adenosyl-L-methionine</name>
        <dbReference type="ChEBI" id="CHEBI:59789"/>
    </ligand>
</feature>
<feature type="binding site" evidence="5">
    <location>
        <begin position="193"/>
        <end position="196"/>
    </location>
    <ligand>
        <name>substrate</name>
    </ligand>
</feature>
<evidence type="ECO:0000256" key="6">
    <source>
        <dbReference type="SAM" id="MobiDB-lite"/>
    </source>
</evidence>
<keyword evidence="2 5" id="KW-0808">Transferase</keyword>
<dbReference type="GO" id="GO:0102559">
    <property type="term" value="F:peptide chain release factor N(5)-glutamine methyltransferase activity"/>
    <property type="evidence" value="ECO:0007669"/>
    <property type="project" value="UniProtKB-EC"/>
</dbReference>
<dbReference type="Proteomes" id="UP000572377">
    <property type="component" value="Unassembled WGS sequence"/>
</dbReference>
<dbReference type="InterPro" id="IPR002052">
    <property type="entry name" value="DNA_methylase_N6_adenine_CS"/>
</dbReference>
<evidence type="ECO:0000256" key="4">
    <source>
        <dbReference type="ARBA" id="ARBA00048391"/>
    </source>
</evidence>
<dbReference type="PANTHER" id="PTHR18895">
    <property type="entry name" value="HEMK METHYLTRANSFERASE"/>
    <property type="match status" value="1"/>
</dbReference>
<dbReference type="GO" id="GO:0003676">
    <property type="term" value="F:nucleic acid binding"/>
    <property type="evidence" value="ECO:0007669"/>
    <property type="project" value="InterPro"/>
</dbReference>
<dbReference type="InterPro" id="IPR050320">
    <property type="entry name" value="N5-glutamine_MTase"/>
</dbReference>
<dbReference type="EMBL" id="JABFBC010000001">
    <property type="protein sequence ID" value="NNU80812.1"/>
    <property type="molecule type" value="Genomic_DNA"/>
</dbReference>
<feature type="domain" description="Release factor glutamine methyltransferase N-terminal" evidence="8">
    <location>
        <begin position="15"/>
        <end position="85"/>
    </location>
</feature>
<dbReference type="PROSITE" id="PS00092">
    <property type="entry name" value="N6_MTASE"/>
    <property type="match status" value="1"/>
</dbReference>
<evidence type="ECO:0000313" key="10">
    <source>
        <dbReference type="Proteomes" id="UP000572377"/>
    </source>
</evidence>
<dbReference type="InterPro" id="IPR019874">
    <property type="entry name" value="RF_methyltr_PrmC"/>
</dbReference>
<comment type="similarity">
    <text evidence="5">Belongs to the protein N5-glutamine methyltransferase family. PrmC subfamily.</text>
</comment>
<keyword evidence="1 5" id="KW-0489">Methyltransferase</keyword>
<reference evidence="9 10" key="1">
    <citation type="submission" date="2020-05" db="EMBL/GenBank/DDBJ databases">
        <title>Gimesia benthica sp. nov., a novel planctomycete isolated from a deep-sea water sample of the Northwest Indian Ocean.</title>
        <authorList>
            <person name="Wang J."/>
            <person name="Ruan C."/>
            <person name="Song L."/>
            <person name="Zhu Y."/>
            <person name="Li A."/>
            <person name="Zheng X."/>
            <person name="Wang L."/>
            <person name="Lu Z."/>
            <person name="Huang Y."/>
            <person name="Du W."/>
            <person name="Zhou Y."/>
            <person name="Huang L."/>
            <person name="Dai X."/>
        </authorList>
    </citation>
    <scope>NUCLEOTIDE SEQUENCE [LARGE SCALE GENOMIC DNA]</scope>
    <source>
        <strain evidence="9 10">YYQ-30</strain>
    </source>
</reference>
<feature type="binding site" evidence="5">
    <location>
        <position position="150"/>
    </location>
    <ligand>
        <name>S-adenosyl-L-methionine</name>
        <dbReference type="ChEBI" id="CHEBI:59789"/>
    </ligand>
</feature>
<dbReference type="InterPro" id="IPR007848">
    <property type="entry name" value="Small_mtfrase_dom"/>
</dbReference>
<dbReference type="Pfam" id="PF17827">
    <property type="entry name" value="PrmC_N"/>
    <property type="match status" value="1"/>
</dbReference>
<dbReference type="PANTHER" id="PTHR18895:SF74">
    <property type="entry name" value="MTRF1L RELEASE FACTOR GLUTAMINE METHYLTRANSFERASE"/>
    <property type="match status" value="1"/>
</dbReference>
<comment type="caution">
    <text evidence="9">The sequence shown here is derived from an EMBL/GenBank/DDBJ whole genome shotgun (WGS) entry which is preliminary data.</text>
</comment>
<comment type="function">
    <text evidence="5">Methylates the class 1 translation termination release factors RF1/PrfA and RF2/PrfB on the glutamine residue of the universally conserved GGQ motif.</text>
</comment>
<feature type="binding site" evidence="5">
    <location>
        <position position="193"/>
    </location>
    <ligand>
        <name>S-adenosyl-L-methionine</name>
        <dbReference type="ChEBI" id="CHEBI:59789"/>
    </ligand>
</feature>
<evidence type="ECO:0000256" key="3">
    <source>
        <dbReference type="ARBA" id="ARBA00022691"/>
    </source>
</evidence>
<dbReference type="Gene3D" id="3.40.50.150">
    <property type="entry name" value="Vaccinia Virus protein VP39"/>
    <property type="match status" value="1"/>
</dbReference>
<sequence length="288" mass="30478">MTEAAPETQAETHAEAQRRATRALAEAGIPGAARDARALLAHAAGIAPDALVLRAEMAMRSETSAALDLALAQRIARRPVAQIIGRREFWGRDFEVTADVLDPRPETEEIVALALSDLPAGRILDLGTGTGILALTLLSEWREARAVATDISPAALAVAARNAARLGVDERLTLVESDWFNGVEGVFDLIVSNPPYIPAADIASLDADVREWEPHLALTPGGDGLGPYRAIAAGLGKHLAPGGRVLLEFGAGQGAAIRAIFARAGWQGTVLHPDLAGRDRVLELRRSR</sequence>
<organism evidence="9 10">
    <name type="scientific">Halovulum dunhuangense</name>
    <dbReference type="NCBI Taxonomy" id="1505036"/>
    <lineage>
        <taxon>Bacteria</taxon>
        <taxon>Pseudomonadati</taxon>
        <taxon>Pseudomonadota</taxon>
        <taxon>Alphaproteobacteria</taxon>
        <taxon>Rhodobacterales</taxon>
        <taxon>Paracoccaceae</taxon>
        <taxon>Halovulum</taxon>
    </lineage>
</organism>
<dbReference type="RefSeq" id="WP_171324953.1">
    <property type="nucleotide sequence ID" value="NZ_JABFBC010000001.1"/>
</dbReference>
<feature type="binding site" evidence="5">
    <location>
        <begin position="127"/>
        <end position="131"/>
    </location>
    <ligand>
        <name>S-adenosyl-L-methionine</name>
        <dbReference type="ChEBI" id="CHEBI:59789"/>
    </ligand>
</feature>
<keyword evidence="10" id="KW-1185">Reference proteome</keyword>
<evidence type="ECO:0000259" key="8">
    <source>
        <dbReference type="Pfam" id="PF17827"/>
    </source>
</evidence>
<dbReference type="CDD" id="cd02440">
    <property type="entry name" value="AdoMet_MTases"/>
    <property type="match status" value="1"/>
</dbReference>
<dbReference type="InterPro" id="IPR040758">
    <property type="entry name" value="PrmC_N"/>
</dbReference>
<evidence type="ECO:0000259" key="7">
    <source>
        <dbReference type="Pfam" id="PF05175"/>
    </source>
</evidence>
<comment type="catalytic activity">
    <reaction evidence="4 5">
        <text>L-glutaminyl-[peptide chain release factor] + S-adenosyl-L-methionine = N(5)-methyl-L-glutaminyl-[peptide chain release factor] + S-adenosyl-L-homocysteine + H(+)</text>
        <dbReference type="Rhea" id="RHEA:42896"/>
        <dbReference type="Rhea" id="RHEA-COMP:10271"/>
        <dbReference type="Rhea" id="RHEA-COMP:10272"/>
        <dbReference type="ChEBI" id="CHEBI:15378"/>
        <dbReference type="ChEBI" id="CHEBI:30011"/>
        <dbReference type="ChEBI" id="CHEBI:57856"/>
        <dbReference type="ChEBI" id="CHEBI:59789"/>
        <dbReference type="ChEBI" id="CHEBI:61891"/>
        <dbReference type="EC" id="2.1.1.297"/>
    </reaction>
</comment>
<dbReference type="InterPro" id="IPR029063">
    <property type="entry name" value="SAM-dependent_MTases_sf"/>
</dbReference>
<dbReference type="NCBIfam" id="TIGR03534">
    <property type="entry name" value="RF_mod_PrmC"/>
    <property type="match status" value="1"/>
</dbReference>
<dbReference type="InterPro" id="IPR004556">
    <property type="entry name" value="HemK-like"/>
</dbReference>
<dbReference type="Gene3D" id="1.10.8.10">
    <property type="entry name" value="DNA helicase RuvA subunit, C-terminal domain"/>
    <property type="match status" value="1"/>
</dbReference>
<proteinExistence type="inferred from homology"/>
<dbReference type="SUPFAM" id="SSF53335">
    <property type="entry name" value="S-adenosyl-L-methionine-dependent methyltransferases"/>
    <property type="match status" value="1"/>
</dbReference>
<evidence type="ECO:0000256" key="5">
    <source>
        <dbReference type="HAMAP-Rule" id="MF_02126"/>
    </source>
</evidence>